<dbReference type="EMBL" id="JAPVEA010000006">
    <property type="protein sequence ID" value="KAJ5449467.1"/>
    <property type="molecule type" value="Genomic_DNA"/>
</dbReference>
<evidence type="ECO:0000313" key="7">
    <source>
        <dbReference type="EMBL" id="KAJ5449467.1"/>
    </source>
</evidence>
<dbReference type="RefSeq" id="XP_056765002.1">
    <property type="nucleotide sequence ID" value="XM_056909298.1"/>
</dbReference>
<keyword evidence="5" id="KW-0539">Nucleus</keyword>
<dbReference type="PANTHER" id="PTHR47338">
    <property type="entry name" value="ZN(II)2CYS6 TRANSCRIPTION FACTOR (EUROFUNG)-RELATED"/>
    <property type="match status" value="1"/>
</dbReference>
<dbReference type="InterPro" id="IPR050815">
    <property type="entry name" value="TF_fung"/>
</dbReference>
<dbReference type="AlphaFoldDB" id="A0AAD6C4H6"/>
<reference evidence="7" key="1">
    <citation type="submission" date="2022-12" db="EMBL/GenBank/DDBJ databases">
        <authorList>
            <person name="Petersen C."/>
        </authorList>
    </citation>
    <scope>NUCLEOTIDE SEQUENCE</scope>
    <source>
        <strain evidence="7">IBT 16125</strain>
    </source>
</reference>
<evidence type="ECO:0000256" key="4">
    <source>
        <dbReference type="ARBA" id="ARBA00023163"/>
    </source>
</evidence>
<keyword evidence="3" id="KW-0805">Transcription regulation</keyword>
<evidence type="ECO:0000256" key="1">
    <source>
        <dbReference type="ARBA" id="ARBA00004123"/>
    </source>
</evidence>
<organism evidence="7 8">
    <name type="scientific">Penicillium daleae</name>
    <dbReference type="NCBI Taxonomy" id="63821"/>
    <lineage>
        <taxon>Eukaryota</taxon>
        <taxon>Fungi</taxon>
        <taxon>Dikarya</taxon>
        <taxon>Ascomycota</taxon>
        <taxon>Pezizomycotina</taxon>
        <taxon>Eurotiomycetes</taxon>
        <taxon>Eurotiomycetidae</taxon>
        <taxon>Eurotiales</taxon>
        <taxon>Aspergillaceae</taxon>
        <taxon>Penicillium</taxon>
    </lineage>
</organism>
<dbReference type="Pfam" id="PF04082">
    <property type="entry name" value="Fungal_trans"/>
    <property type="match status" value="1"/>
</dbReference>
<proteinExistence type="predicted"/>
<keyword evidence="8" id="KW-1185">Reference proteome</keyword>
<keyword evidence="4" id="KW-0804">Transcription</keyword>
<dbReference type="GO" id="GO:0003677">
    <property type="term" value="F:DNA binding"/>
    <property type="evidence" value="ECO:0007669"/>
    <property type="project" value="InterPro"/>
</dbReference>
<feature type="domain" description="Xylanolytic transcriptional activator regulatory" evidence="6">
    <location>
        <begin position="15"/>
        <end position="129"/>
    </location>
</feature>
<dbReference type="GO" id="GO:0005634">
    <property type="term" value="C:nucleus"/>
    <property type="evidence" value="ECO:0007669"/>
    <property type="project" value="UniProtKB-SubCell"/>
</dbReference>
<dbReference type="CDD" id="cd12148">
    <property type="entry name" value="fungal_TF_MHR"/>
    <property type="match status" value="1"/>
</dbReference>
<accession>A0AAD6C4H6</accession>
<sequence length="274" mass="31315">MLQLMEPPTGNSSDNAITGEIRIRVWWALFMADNWCSSSLGLPRQMRDFPRPAHLPMDEQLFSTLTPDQPLSVWQSCEIPGLWAHMVTLVELFAPIQELNWRVAHGESLQQGQIDHNTEQLAQQLDTWLEKLPRGAQPTEFNLAEHTKRGTGGPFLALHLGFHHYCTLLYYQYLDTQLTPTIQTQRFAARCKLHAFNYSTLLAHGRQQAGCEAVYPTVGHMTVVSSSVLLHTILFGTEDELPQSHHWLRTNFEALLELEQYWPTVKSMVVLSRV</sequence>
<dbReference type="GO" id="GO:0006351">
    <property type="term" value="P:DNA-templated transcription"/>
    <property type="evidence" value="ECO:0007669"/>
    <property type="project" value="InterPro"/>
</dbReference>
<dbReference type="GeneID" id="81599541"/>
<dbReference type="PANTHER" id="PTHR47338:SF16">
    <property type="entry name" value="TRANSCRIPTION FACTOR, PUTATIVE (AFU_ORTHOLOGUE AFUA_2G09360)-RELATED"/>
    <property type="match status" value="1"/>
</dbReference>
<dbReference type="InterPro" id="IPR007219">
    <property type="entry name" value="XnlR_reg_dom"/>
</dbReference>
<keyword evidence="2" id="KW-0479">Metal-binding</keyword>
<dbReference type="GO" id="GO:0000981">
    <property type="term" value="F:DNA-binding transcription factor activity, RNA polymerase II-specific"/>
    <property type="evidence" value="ECO:0007669"/>
    <property type="project" value="InterPro"/>
</dbReference>
<evidence type="ECO:0000256" key="3">
    <source>
        <dbReference type="ARBA" id="ARBA00023015"/>
    </source>
</evidence>
<evidence type="ECO:0000313" key="8">
    <source>
        <dbReference type="Proteomes" id="UP001213681"/>
    </source>
</evidence>
<reference evidence="7" key="2">
    <citation type="journal article" date="2023" name="IMA Fungus">
        <title>Comparative genomic study of the Penicillium genus elucidates a diverse pangenome and 15 lateral gene transfer events.</title>
        <authorList>
            <person name="Petersen C."/>
            <person name="Sorensen T."/>
            <person name="Nielsen M.R."/>
            <person name="Sondergaard T.E."/>
            <person name="Sorensen J.L."/>
            <person name="Fitzpatrick D.A."/>
            <person name="Frisvad J.C."/>
            <person name="Nielsen K.L."/>
        </authorList>
    </citation>
    <scope>NUCLEOTIDE SEQUENCE</scope>
    <source>
        <strain evidence="7">IBT 16125</strain>
    </source>
</reference>
<evidence type="ECO:0000256" key="2">
    <source>
        <dbReference type="ARBA" id="ARBA00022723"/>
    </source>
</evidence>
<name>A0AAD6C4H6_9EURO</name>
<evidence type="ECO:0000256" key="5">
    <source>
        <dbReference type="ARBA" id="ARBA00023242"/>
    </source>
</evidence>
<comment type="subcellular location">
    <subcellularLocation>
        <location evidence="1">Nucleus</location>
    </subcellularLocation>
</comment>
<dbReference type="GO" id="GO:0008270">
    <property type="term" value="F:zinc ion binding"/>
    <property type="evidence" value="ECO:0007669"/>
    <property type="project" value="InterPro"/>
</dbReference>
<protein>
    <recommendedName>
        <fullName evidence="6">Xylanolytic transcriptional activator regulatory domain-containing protein</fullName>
    </recommendedName>
</protein>
<dbReference type="Proteomes" id="UP001213681">
    <property type="component" value="Unassembled WGS sequence"/>
</dbReference>
<evidence type="ECO:0000259" key="6">
    <source>
        <dbReference type="Pfam" id="PF04082"/>
    </source>
</evidence>
<gene>
    <name evidence="7" type="ORF">N7458_005916</name>
</gene>
<comment type="caution">
    <text evidence="7">The sequence shown here is derived from an EMBL/GenBank/DDBJ whole genome shotgun (WGS) entry which is preliminary data.</text>
</comment>